<evidence type="ECO:0000313" key="1">
    <source>
        <dbReference type="EMBL" id="TKY91217.1"/>
    </source>
</evidence>
<dbReference type="EMBL" id="QYBA01000237">
    <property type="protein sequence ID" value="TKY91217.1"/>
    <property type="molecule type" value="Genomic_DNA"/>
</dbReference>
<keyword evidence="1" id="KW-0251">Elongation factor</keyword>
<sequence>MNEENNNETEIYVVKTTANQERSVANLIEMMAKKENRDIKAILAPDELKGYILIEASSPEEVEFSIQTLPHARSMIKGASTLKEVEHFLTPKTAVIGITEGSIVELISGPFKGEKARVKRVDETHEEITVELFEAMVPIPITIRGDNVRVLKKEEEDCAVLFVLAFILPGKYEE</sequence>
<dbReference type="Proteomes" id="UP000315423">
    <property type="component" value="Unassembled WGS sequence"/>
</dbReference>
<reference evidence="1" key="1">
    <citation type="submission" date="2018-09" db="EMBL/GenBank/DDBJ databases">
        <title>A genomic encyclopedia of anaerobic methanotrophic archaea.</title>
        <authorList>
            <person name="Skennerton C.T."/>
            <person name="Chadwick G.L."/>
            <person name="Laso-Perez R."/>
            <person name="Leu A.O."/>
            <person name="Speth D.R."/>
            <person name="Yu H."/>
            <person name="Morgan-Lang C."/>
            <person name="Hatzenpichler R."/>
            <person name="Goudeau D."/>
            <person name="Malmstrom R."/>
            <person name="Woyke T."/>
            <person name="Hallam S."/>
            <person name="Tyson G.W."/>
            <person name="Wegener G."/>
            <person name="Boetius A."/>
            <person name="Orphan V.J."/>
        </authorList>
    </citation>
    <scope>NUCLEOTIDE SEQUENCE</scope>
    <source>
        <strain evidence="1">CONS3730D10UFb2</strain>
    </source>
</reference>
<keyword evidence="1" id="KW-0648">Protein biosynthesis</keyword>
<accession>A0AC61S9A8</accession>
<organism evidence="1 2">
    <name type="scientific">Candidatus Methanomarinus sp</name>
    <dbReference type="NCBI Taxonomy" id="3386244"/>
    <lineage>
        <taxon>Archaea</taxon>
        <taxon>Methanobacteriati</taxon>
        <taxon>Methanobacteriota</taxon>
        <taxon>Stenosarchaea group</taxon>
        <taxon>Methanomicrobia</taxon>
        <taxon>Methanosarcinales</taxon>
        <taxon>ANME-2 cluster</taxon>
        <taxon>Candidatus Methanocomedenaceae</taxon>
        <taxon>Candidatus Methanomarinus</taxon>
    </lineage>
</organism>
<evidence type="ECO:0000313" key="2">
    <source>
        <dbReference type="Proteomes" id="UP000315423"/>
    </source>
</evidence>
<proteinExistence type="predicted"/>
<protein>
    <submittedName>
        <fullName evidence="1">Transcription elongation factor Spt5</fullName>
    </submittedName>
</protein>
<gene>
    <name evidence="1" type="ORF">C5S46_07015</name>
</gene>
<comment type="caution">
    <text evidence="1">The sequence shown here is derived from an EMBL/GenBank/DDBJ whole genome shotgun (WGS) entry which is preliminary data.</text>
</comment>
<name>A0AC61S9A8_9EURY</name>